<dbReference type="Proteomes" id="UP000054197">
    <property type="component" value="Unassembled WGS sequence"/>
</dbReference>
<comment type="caution">
    <text evidence="1">The sequence shown here is derived from an EMBL/GenBank/DDBJ whole genome shotgun (WGS) entry which is preliminary data.</text>
</comment>
<evidence type="ECO:0000313" key="1">
    <source>
        <dbReference type="EMBL" id="KTB61950.1"/>
    </source>
</evidence>
<sequence>MSTPPSNNNGQINSATGLPAAIAATDVPLTPAPKVVERLPSGVIPKRFLDDDLKVLIPGPWIELTQRGATDYIVFGVLYEGLALPVYLKPIPVVGELFPTDFPLEEFLPSSLMLNDAVFDLFYELRPDHPNAVVANISPPVRIIIDRSAPGKDEVLKAPLFSKPVLFDSDLDNNLTLAVKVTGDYKVRGRFDEMFLWFMDSNSAPTGLPVHIEKIMDVAGEIVLEVPVAEFKKFSKELFAVYRVKDEAGNISQLSLPGSVLLSLTPVPGGLPVPTVPAFDFDQLIKRDDARNIVSFGISSYMDYMPGDLCIPELAGIKLPPIPVTAFPFTGTLTWQQLIANGSDLQRKDKVPFRYYIRRASDTVGPGTPSPIKLLNMDFTVFGRDHDQAPALLNLMLDRVNLYGAVSNTANKMFSRDSNQPVRAEVRLSGNLKIGDTLSLWWPGRTVAVATYTVKLGDAAGDPIIFDTRIDWSIIQATGNKTVQVHYLTSNGVNEQQSASQSVVITITPPLSFPKPTFPQSLNHPAKIISCAQSFDIDDKPLPYPWEAFLIEMKPRGGVSAGDVCELAFEGFENYPDRNSIKQTEHILSHTWGVNQESHTFRITDYHNRIKPLRTYGGASAKYSVYRDGVLIGVSAIGYVQVDLKYSTGKFCGPA</sequence>
<accession>A0A0W0HMC1</accession>
<dbReference type="AlphaFoldDB" id="A0A0W0HMC1"/>
<organism evidence="1 2">
    <name type="scientific">Pseudomonas fluorescens ICMP 11288</name>
    <dbReference type="NCBI Taxonomy" id="1198309"/>
    <lineage>
        <taxon>Bacteria</taxon>
        <taxon>Pseudomonadati</taxon>
        <taxon>Pseudomonadota</taxon>
        <taxon>Gammaproteobacteria</taxon>
        <taxon>Pseudomonadales</taxon>
        <taxon>Pseudomonadaceae</taxon>
        <taxon>Pseudomonas</taxon>
    </lineage>
</organism>
<dbReference type="EMBL" id="LKEF01000031">
    <property type="protein sequence ID" value="KTB61950.1"/>
    <property type="molecule type" value="Genomic_DNA"/>
</dbReference>
<reference evidence="1 2" key="1">
    <citation type="submission" date="2015-09" db="EMBL/GenBank/DDBJ databases">
        <title>Genome sequence of ICMP 11288.</title>
        <authorList>
            <person name="Visnovsky S."/>
            <person name="Lu A."/>
            <person name="Panda P."/>
            <person name="Pitman A."/>
        </authorList>
    </citation>
    <scope>NUCLEOTIDE SEQUENCE [LARGE SCALE GENOMIC DNA]</scope>
    <source>
        <strain evidence="1 2">ICMP 11288</strain>
    </source>
</reference>
<name>A0A0W0HMC1_PSEFL</name>
<proteinExistence type="predicted"/>
<evidence type="ECO:0000313" key="2">
    <source>
        <dbReference type="Proteomes" id="UP000054197"/>
    </source>
</evidence>
<protein>
    <submittedName>
        <fullName evidence="1">Uncharacterized protein</fullName>
    </submittedName>
</protein>
<dbReference type="RefSeq" id="WP_058421225.1">
    <property type="nucleotide sequence ID" value="NZ_LKEF01000031.1"/>
</dbReference>
<gene>
    <name evidence="1" type="ORF">AO063_24425</name>
</gene>